<dbReference type="EMBL" id="MLJW01002520">
    <property type="protein sequence ID" value="OIQ74406.1"/>
    <property type="molecule type" value="Genomic_DNA"/>
</dbReference>
<dbReference type="AlphaFoldDB" id="A0A1J5PS16"/>
<dbReference type="PANTHER" id="PTHR45138">
    <property type="entry name" value="REGULATORY COMPONENTS OF SENSORY TRANSDUCTION SYSTEM"/>
    <property type="match status" value="1"/>
</dbReference>
<protein>
    <submittedName>
        <fullName evidence="2">Diguanylate cyclase</fullName>
    </submittedName>
</protein>
<dbReference type="Gene3D" id="3.30.70.270">
    <property type="match status" value="1"/>
</dbReference>
<dbReference type="SUPFAM" id="SSF55073">
    <property type="entry name" value="Nucleotide cyclase"/>
    <property type="match status" value="1"/>
</dbReference>
<proteinExistence type="predicted"/>
<evidence type="ECO:0000313" key="2">
    <source>
        <dbReference type="EMBL" id="OIQ74406.1"/>
    </source>
</evidence>
<sequence length="79" mass="8403">METAHSIVERIRAELEGLVLAHAGDVPVKVTASFGIAGLETAITIEESIDRADHALYAAKKAGRNRVCTWGLDEIVASS</sequence>
<accession>A0A1J5PS16</accession>
<dbReference type="Pfam" id="PF00990">
    <property type="entry name" value="GGDEF"/>
    <property type="match status" value="1"/>
</dbReference>
<feature type="domain" description="GGDEF" evidence="1">
    <location>
        <begin position="1"/>
        <end position="72"/>
    </location>
</feature>
<dbReference type="PANTHER" id="PTHR45138:SF9">
    <property type="entry name" value="DIGUANYLATE CYCLASE DGCM-RELATED"/>
    <property type="match status" value="1"/>
</dbReference>
<comment type="caution">
    <text evidence="2">The sequence shown here is derived from an EMBL/GenBank/DDBJ whole genome shotgun (WGS) entry which is preliminary data.</text>
</comment>
<dbReference type="InterPro" id="IPR050469">
    <property type="entry name" value="Diguanylate_Cyclase"/>
</dbReference>
<reference evidence="2" key="1">
    <citation type="submission" date="2016-10" db="EMBL/GenBank/DDBJ databases">
        <title>Sequence of Gallionella enrichment culture.</title>
        <authorList>
            <person name="Poehlein A."/>
            <person name="Muehling M."/>
            <person name="Daniel R."/>
        </authorList>
    </citation>
    <scope>NUCLEOTIDE SEQUENCE</scope>
</reference>
<dbReference type="InterPro" id="IPR000160">
    <property type="entry name" value="GGDEF_dom"/>
</dbReference>
<dbReference type="InterPro" id="IPR043128">
    <property type="entry name" value="Rev_trsase/Diguanyl_cyclase"/>
</dbReference>
<evidence type="ECO:0000259" key="1">
    <source>
        <dbReference type="PROSITE" id="PS50887"/>
    </source>
</evidence>
<dbReference type="NCBIfam" id="TIGR00254">
    <property type="entry name" value="GGDEF"/>
    <property type="match status" value="1"/>
</dbReference>
<dbReference type="InterPro" id="IPR029787">
    <property type="entry name" value="Nucleotide_cyclase"/>
</dbReference>
<organism evidence="2">
    <name type="scientific">mine drainage metagenome</name>
    <dbReference type="NCBI Taxonomy" id="410659"/>
    <lineage>
        <taxon>unclassified sequences</taxon>
        <taxon>metagenomes</taxon>
        <taxon>ecological metagenomes</taxon>
    </lineage>
</organism>
<dbReference type="GO" id="GO:0052621">
    <property type="term" value="F:diguanylate cyclase activity"/>
    <property type="evidence" value="ECO:0007669"/>
    <property type="project" value="TreeGrafter"/>
</dbReference>
<gene>
    <name evidence="2" type="ORF">GALL_439470</name>
</gene>
<dbReference type="PROSITE" id="PS50887">
    <property type="entry name" value="GGDEF"/>
    <property type="match status" value="1"/>
</dbReference>
<name>A0A1J5PS16_9ZZZZ</name>